<dbReference type="InterPro" id="IPR052710">
    <property type="entry name" value="CAAX_protease"/>
</dbReference>
<dbReference type="GO" id="GO:0080120">
    <property type="term" value="P:CAAX-box protein maturation"/>
    <property type="evidence" value="ECO:0007669"/>
    <property type="project" value="UniProtKB-ARBA"/>
</dbReference>
<keyword evidence="1" id="KW-1133">Transmembrane helix</keyword>
<dbReference type="PANTHER" id="PTHR36435">
    <property type="entry name" value="SLR1288 PROTEIN"/>
    <property type="match status" value="1"/>
</dbReference>
<dbReference type="GO" id="GO:0006508">
    <property type="term" value="P:proteolysis"/>
    <property type="evidence" value="ECO:0007669"/>
    <property type="project" value="UniProtKB-KW"/>
</dbReference>
<keyword evidence="1" id="KW-0472">Membrane</keyword>
<dbReference type="PANTHER" id="PTHR36435:SF1">
    <property type="entry name" value="CAAX AMINO TERMINAL PROTEASE FAMILY PROTEIN"/>
    <property type="match status" value="1"/>
</dbReference>
<feature type="transmembrane region" description="Helical" evidence="1">
    <location>
        <begin position="325"/>
        <end position="348"/>
    </location>
</feature>
<organism evidence="3 4">
    <name type="scientific">Poriferisphaera corsica</name>
    <dbReference type="NCBI Taxonomy" id="2528020"/>
    <lineage>
        <taxon>Bacteria</taxon>
        <taxon>Pseudomonadati</taxon>
        <taxon>Planctomycetota</taxon>
        <taxon>Phycisphaerae</taxon>
        <taxon>Phycisphaerales</taxon>
        <taxon>Phycisphaeraceae</taxon>
        <taxon>Poriferisphaera</taxon>
    </lineage>
</organism>
<feature type="transmembrane region" description="Helical" evidence="1">
    <location>
        <begin position="181"/>
        <end position="209"/>
    </location>
</feature>
<dbReference type="KEGG" id="pcor:KS4_03430"/>
<reference evidence="3 4" key="1">
    <citation type="submission" date="2019-02" db="EMBL/GenBank/DDBJ databases">
        <title>Deep-cultivation of Planctomycetes and their phenomic and genomic characterization uncovers novel biology.</title>
        <authorList>
            <person name="Wiegand S."/>
            <person name="Jogler M."/>
            <person name="Boedeker C."/>
            <person name="Pinto D."/>
            <person name="Vollmers J."/>
            <person name="Rivas-Marin E."/>
            <person name="Kohn T."/>
            <person name="Peeters S.H."/>
            <person name="Heuer A."/>
            <person name="Rast P."/>
            <person name="Oberbeckmann S."/>
            <person name="Bunk B."/>
            <person name="Jeske O."/>
            <person name="Meyerdierks A."/>
            <person name="Storesund J.E."/>
            <person name="Kallscheuer N."/>
            <person name="Luecker S."/>
            <person name="Lage O.M."/>
            <person name="Pohl T."/>
            <person name="Merkel B.J."/>
            <person name="Hornburger P."/>
            <person name="Mueller R.-W."/>
            <person name="Bruemmer F."/>
            <person name="Labrenz M."/>
            <person name="Spormann A.M."/>
            <person name="Op den Camp H."/>
            <person name="Overmann J."/>
            <person name="Amann R."/>
            <person name="Jetten M.S.M."/>
            <person name="Mascher T."/>
            <person name="Medema M.H."/>
            <person name="Devos D.P."/>
            <person name="Kaster A.-K."/>
            <person name="Ovreas L."/>
            <person name="Rohde M."/>
            <person name="Galperin M.Y."/>
            <person name="Jogler C."/>
        </authorList>
    </citation>
    <scope>NUCLEOTIDE SEQUENCE [LARGE SCALE GENOMIC DNA]</scope>
    <source>
        <strain evidence="3 4">KS4</strain>
    </source>
</reference>
<keyword evidence="1" id="KW-0812">Transmembrane</keyword>
<protein>
    <submittedName>
        <fullName evidence="3">CAAX amino terminal protease self-immunity</fullName>
    </submittedName>
</protein>
<keyword evidence="3" id="KW-0645">Protease</keyword>
<evidence type="ECO:0000313" key="3">
    <source>
        <dbReference type="EMBL" id="QDU32311.1"/>
    </source>
</evidence>
<dbReference type="Proteomes" id="UP000317369">
    <property type="component" value="Chromosome"/>
</dbReference>
<dbReference type="AlphaFoldDB" id="A0A517YQ29"/>
<evidence type="ECO:0000313" key="4">
    <source>
        <dbReference type="Proteomes" id="UP000317369"/>
    </source>
</evidence>
<dbReference type="RefSeq" id="WP_145073681.1">
    <property type="nucleotide sequence ID" value="NZ_CP036425.1"/>
</dbReference>
<name>A0A517YQ29_9BACT</name>
<evidence type="ECO:0000256" key="1">
    <source>
        <dbReference type="SAM" id="Phobius"/>
    </source>
</evidence>
<keyword evidence="3" id="KW-0378">Hydrolase</keyword>
<accession>A0A517YQ29</accession>
<feature type="transmembrane region" description="Helical" evidence="1">
    <location>
        <begin position="229"/>
        <end position="247"/>
    </location>
</feature>
<feature type="transmembrane region" description="Helical" evidence="1">
    <location>
        <begin position="88"/>
        <end position="111"/>
    </location>
</feature>
<sequence>MITETCWLGAKNEVMVYADVMNVMKMIAEAGGEVASDSGRQVISSLNELGGQIVMIPVAVLIVGYWIWSKRLSRHAFDGSPRHLASWGVFDLLIVFGLWLMGGAVFSLGLVEVVSRGMLPGMTLGDGGMRFGSIEQQAAISLIGQLMQYSPPVWYVVWKCLQGKGGLKEFGLQPRSVGGDVLAGVLAFVAGMPVILGMLAIAIAGTVMLGGTVELLGHEILITISQSKSMGAIAIFGVSAIVVAPIVEEVLFRGAMQTTLFNLLIRGHADDKRMELIVRWGVVFVSAIVFMSIHMSAVPSWQPLVGHFTLGLILAWLYERRGSLWPCIILHALFNAFNFGFVVLQYSLSNG</sequence>
<feature type="domain" description="CAAX prenyl protease 2/Lysostaphin resistance protein A-like" evidence="2">
    <location>
        <begin position="234"/>
        <end position="337"/>
    </location>
</feature>
<feature type="transmembrane region" description="Helical" evidence="1">
    <location>
        <begin position="49"/>
        <end position="68"/>
    </location>
</feature>
<evidence type="ECO:0000259" key="2">
    <source>
        <dbReference type="Pfam" id="PF02517"/>
    </source>
</evidence>
<feature type="transmembrane region" description="Helical" evidence="1">
    <location>
        <begin position="276"/>
        <end position="295"/>
    </location>
</feature>
<keyword evidence="4" id="KW-1185">Reference proteome</keyword>
<dbReference type="OrthoDB" id="258511at2"/>
<dbReference type="EMBL" id="CP036425">
    <property type="protein sequence ID" value="QDU32311.1"/>
    <property type="molecule type" value="Genomic_DNA"/>
</dbReference>
<gene>
    <name evidence="3" type="ORF">KS4_03430</name>
</gene>
<dbReference type="InterPro" id="IPR003675">
    <property type="entry name" value="Rce1/LyrA-like_dom"/>
</dbReference>
<dbReference type="GO" id="GO:0004175">
    <property type="term" value="F:endopeptidase activity"/>
    <property type="evidence" value="ECO:0007669"/>
    <property type="project" value="UniProtKB-ARBA"/>
</dbReference>
<proteinExistence type="predicted"/>
<dbReference type="Pfam" id="PF02517">
    <property type="entry name" value="Rce1-like"/>
    <property type="match status" value="1"/>
</dbReference>